<reference evidence="3" key="3">
    <citation type="submission" date="2022-06" db="UniProtKB">
        <authorList>
            <consortium name="EnsemblPlants"/>
        </authorList>
    </citation>
    <scope>IDENTIFICATION</scope>
</reference>
<reference evidence="4" key="1">
    <citation type="journal article" date="2013" name="Nature">
        <title>Draft genome of the wheat A-genome progenitor Triticum urartu.</title>
        <authorList>
            <person name="Ling H.Q."/>
            <person name="Zhao S."/>
            <person name="Liu D."/>
            <person name="Wang J."/>
            <person name="Sun H."/>
            <person name="Zhang C."/>
            <person name="Fan H."/>
            <person name="Li D."/>
            <person name="Dong L."/>
            <person name="Tao Y."/>
            <person name="Gao C."/>
            <person name="Wu H."/>
            <person name="Li Y."/>
            <person name="Cui Y."/>
            <person name="Guo X."/>
            <person name="Zheng S."/>
            <person name="Wang B."/>
            <person name="Yu K."/>
            <person name="Liang Q."/>
            <person name="Yang W."/>
            <person name="Lou X."/>
            <person name="Chen J."/>
            <person name="Feng M."/>
            <person name="Jian J."/>
            <person name="Zhang X."/>
            <person name="Luo G."/>
            <person name="Jiang Y."/>
            <person name="Liu J."/>
            <person name="Wang Z."/>
            <person name="Sha Y."/>
            <person name="Zhang B."/>
            <person name="Wu H."/>
            <person name="Tang D."/>
            <person name="Shen Q."/>
            <person name="Xue P."/>
            <person name="Zou S."/>
            <person name="Wang X."/>
            <person name="Liu X."/>
            <person name="Wang F."/>
            <person name="Yang Y."/>
            <person name="An X."/>
            <person name="Dong Z."/>
            <person name="Zhang K."/>
            <person name="Zhang X."/>
            <person name="Luo M.C."/>
            <person name="Dvorak J."/>
            <person name="Tong Y."/>
            <person name="Wang J."/>
            <person name="Yang H."/>
            <person name="Li Z."/>
            <person name="Wang D."/>
            <person name="Zhang A."/>
            <person name="Wang J."/>
        </authorList>
    </citation>
    <scope>NUCLEOTIDE SEQUENCE</scope>
    <source>
        <strain evidence="4">cv. G1812</strain>
    </source>
</reference>
<evidence type="ECO:0000256" key="1">
    <source>
        <dbReference type="SAM" id="MobiDB-lite"/>
    </source>
</evidence>
<organism evidence="3 4">
    <name type="scientific">Triticum urartu</name>
    <name type="common">Red wild einkorn</name>
    <name type="synonym">Crithodium urartu</name>
    <dbReference type="NCBI Taxonomy" id="4572"/>
    <lineage>
        <taxon>Eukaryota</taxon>
        <taxon>Viridiplantae</taxon>
        <taxon>Streptophyta</taxon>
        <taxon>Embryophyta</taxon>
        <taxon>Tracheophyta</taxon>
        <taxon>Spermatophyta</taxon>
        <taxon>Magnoliopsida</taxon>
        <taxon>Liliopsida</taxon>
        <taxon>Poales</taxon>
        <taxon>Poaceae</taxon>
        <taxon>BOP clade</taxon>
        <taxon>Pooideae</taxon>
        <taxon>Triticodae</taxon>
        <taxon>Triticeae</taxon>
        <taxon>Triticinae</taxon>
        <taxon>Triticum</taxon>
    </lineage>
</organism>
<reference evidence="3" key="2">
    <citation type="submission" date="2018-03" db="EMBL/GenBank/DDBJ databases">
        <title>The Triticum urartu genome reveals the dynamic nature of wheat genome evolution.</title>
        <authorList>
            <person name="Ling H."/>
            <person name="Ma B."/>
            <person name="Shi X."/>
            <person name="Liu H."/>
            <person name="Dong L."/>
            <person name="Sun H."/>
            <person name="Cao Y."/>
            <person name="Gao Q."/>
            <person name="Zheng S."/>
            <person name="Li Y."/>
            <person name="Yu Y."/>
            <person name="Du H."/>
            <person name="Qi M."/>
            <person name="Li Y."/>
            <person name="Yu H."/>
            <person name="Cui Y."/>
            <person name="Wang N."/>
            <person name="Chen C."/>
            <person name="Wu H."/>
            <person name="Zhao Y."/>
            <person name="Zhang J."/>
            <person name="Li Y."/>
            <person name="Zhou W."/>
            <person name="Zhang B."/>
            <person name="Hu W."/>
            <person name="Eijk M."/>
            <person name="Tang J."/>
            <person name="Witsenboer H."/>
            <person name="Zhao S."/>
            <person name="Li Z."/>
            <person name="Zhang A."/>
            <person name="Wang D."/>
            <person name="Liang C."/>
        </authorList>
    </citation>
    <scope>NUCLEOTIDE SEQUENCE [LARGE SCALE GENOMIC DNA]</scope>
    <source>
        <strain evidence="3">cv. G1812</strain>
    </source>
</reference>
<evidence type="ECO:0000313" key="3">
    <source>
        <dbReference type="EnsemblPlants" id="TuG1812G0200005665.01.T01.cds402071"/>
    </source>
</evidence>
<dbReference type="Proteomes" id="UP000015106">
    <property type="component" value="Chromosome 2"/>
</dbReference>
<protein>
    <recommendedName>
        <fullName evidence="5">Secreted protein</fullName>
    </recommendedName>
</protein>
<proteinExistence type="predicted"/>
<keyword evidence="2" id="KW-0732">Signal</keyword>
<feature type="chain" id="PRO_5035895858" description="Secreted protein" evidence="2">
    <location>
        <begin position="21"/>
        <end position="97"/>
    </location>
</feature>
<sequence>MGFSQLGCLLWICTIPISLSLPLPLPLPRCGRAHLNRIRRAQATGSLNHRPGGHRVSSTPVQRRQPPPLHWLGFGCGVGWNRMVLSGACSALGGLVG</sequence>
<dbReference type="AlphaFoldDB" id="A0A8R7PKA6"/>
<evidence type="ECO:0000256" key="2">
    <source>
        <dbReference type="SAM" id="SignalP"/>
    </source>
</evidence>
<keyword evidence="4" id="KW-1185">Reference proteome</keyword>
<name>A0A8R7PKA6_TRIUA</name>
<dbReference type="Gramene" id="TuG1812G0200005665.01.T01">
    <property type="protein sequence ID" value="TuG1812G0200005665.01.T01.cds402071"/>
    <property type="gene ID" value="TuG1812G0200005665.01"/>
</dbReference>
<evidence type="ECO:0008006" key="5">
    <source>
        <dbReference type="Google" id="ProtNLM"/>
    </source>
</evidence>
<feature type="region of interest" description="Disordered" evidence="1">
    <location>
        <begin position="44"/>
        <end position="63"/>
    </location>
</feature>
<evidence type="ECO:0000313" key="4">
    <source>
        <dbReference type="Proteomes" id="UP000015106"/>
    </source>
</evidence>
<feature type="signal peptide" evidence="2">
    <location>
        <begin position="1"/>
        <end position="20"/>
    </location>
</feature>
<dbReference type="EnsemblPlants" id="TuG1812G0200005665.01.T01">
    <property type="protein sequence ID" value="TuG1812G0200005665.01.T01.cds402071"/>
    <property type="gene ID" value="TuG1812G0200005665.01"/>
</dbReference>
<accession>A0A8R7PKA6</accession>